<name>A0ABY1AZ02_9HYPH</name>
<accession>A0ABY1AZ02</accession>
<dbReference type="Proteomes" id="UP000198939">
    <property type="component" value="Unassembled WGS sequence"/>
</dbReference>
<organism evidence="1 2">
    <name type="scientific">Rhizobium tibeticum</name>
    <dbReference type="NCBI Taxonomy" id="501024"/>
    <lineage>
        <taxon>Bacteria</taxon>
        <taxon>Pseudomonadati</taxon>
        <taxon>Pseudomonadota</taxon>
        <taxon>Alphaproteobacteria</taxon>
        <taxon>Hyphomicrobiales</taxon>
        <taxon>Rhizobiaceae</taxon>
        <taxon>Rhizobium/Agrobacterium group</taxon>
        <taxon>Rhizobium</taxon>
    </lineage>
</organism>
<sequence>PHSKASPVPNAATIAVEISGPTPGTLIRRRQCGDQVSTAQTTVLPANVINNAA</sequence>
<reference evidence="1 2" key="1">
    <citation type="submission" date="2016-10" db="EMBL/GenBank/DDBJ databases">
        <authorList>
            <person name="Varghese N."/>
            <person name="Submissions S."/>
        </authorList>
    </citation>
    <scope>NUCLEOTIDE SEQUENCE [LARGE SCALE GENOMIC DNA]</scope>
    <source>
        <strain evidence="1 2">CGMCC 1.7071</strain>
    </source>
</reference>
<evidence type="ECO:0000313" key="2">
    <source>
        <dbReference type="Proteomes" id="UP000198939"/>
    </source>
</evidence>
<feature type="non-terminal residue" evidence="1">
    <location>
        <position position="1"/>
    </location>
</feature>
<comment type="caution">
    <text evidence="1">The sequence shown here is derived from an EMBL/GenBank/DDBJ whole genome shotgun (WGS) entry which is preliminary data.</text>
</comment>
<keyword evidence="2" id="KW-1185">Reference proteome</keyword>
<protein>
    <submittedName>
        <fullName evidence="1">Uncharacterized protein</fullName>
    </submittedName>
</protein>
<dbReference type="EMBL" id="FOCV01000108">
    <property type="protein sequence ID" value="SEP35583.1"/>
    <property type="molecule type" value="Genomic_DNA"/>
</dbReference>
<evidence type="ECO:0000313" key="1">
    <source>
        <dbReference type="EMBL" id="SEP35583.1"/>
    </source>
</evidence>
<gene>
    <name evidence="1" type="ORF">SAMN05216228_11082</name>
</gene>
<proteinExistence type="predicted"/>